<feature type="transmembrane region" description="Helical" evidence="8">
    <location>
        <begin position="538"/>
        <end position="554"/>
    </location>
</feature>
<feature type="transmembrane region" description="Helical" evidence="8">
    <location>
        <begin position="693"/>
        <end position="716"/>
    </location>
</feature>
<feature type="transmembrane region" description="Helical" evidence="8">
    <location>
        <begin position="409"/>
        <end position="428"/>
    </location>
</feature>
<evidence type="ECO:0000256" key="2">
    <source>
        <dbReference type="ARBA" id="ARBA00007168"/>
    </source>
</evidence>
<evidence type="ECO:0000256" key="1">
    <source>
        <dbReference type="ARBA" id="ARBA00004141"/>
    </source>
</evidence>
<dbReference type="GO" id="GO:0022857">
    <property type="term" value="F:transmembrane transporter activity"/>
    <property type="evidence" value="ECO:0007669"/>
    <property type="project" value="InterPro"/>
</dbReference>
<keyword evidence="6" id="KW-0325">Glycoprotein</keyword>
<feature type="transmembrane region" description="Helical" evidence="8">
    <location>
        <begin position="29"/>
        <end position="50"/>
    </location>
</feature>
<evidence type="ECO:0000256" key="7">
    <source>
        <dbReference type="SAM" id="MobiDB-lite"/>
    </source>
</evidence>
<comment type="similarity">
    <text evidence="2">Belongs to the CTL (choline transporter-like) family.</text>
</comment>
<organism evidence="9">
    <name type="scientific">Chrysotila carterae</name>
    <name type="common">Marine alga</name>
    <name type="synonym">Syracosphaera carterae</name>
    <dbReference type="NCBI Taxonomy" id="13221"/>
    <lineage>
        <taxon>Eukaryota</taxon>
        <taxon>Haptista</taxon>
        <taxon>Haptophyta</taxon>
        <taxon>Prymnesiophyceae</taxon>
        <taxon>Isochrysidales</taxon>
        <taxon>Isochrysidaceae</taxon>
        <taxon>Chrysotila</taxon>
    </lineage>
</organism>
<feature type="region of interest" description="Disordered" evidence="7">
    <location>
        <begin position="756"/>
        <end position="784"/>
    </location>
</feature>
<feature type="transmembrane region" description="Helical" evidence="8">
    <location>
        <begin position="332"/>
        <end position="354"/>
    </location>
</feature>
<keyword evidence="3 8" id="KW-0812">Transmembrane</keyword>
<feature type="transmembrane region" description="Helical" evidence="8">
    <location>
        <begin position="659"/>
        <end position="681"/>
    </location>
</feature>
<proteinExistence type="inferred from homology"/>
<comment type="subcellular location">
    <subcellularLocation>
        <location evidence="1">Membrane</location>
        <topology evidence="1">Multi-pass membrane protein</topology>
    </subcellularLocation>
</comment>
<keyword evidence="5 8" id="KW-0472">Membrane</keyword>
<evidence type="ECO:0000256" key="4">
    <source>
        <dbReference type="ARBA" id="ARBA00022989"/>
    </source>
</evidence>
<evidence type="ECO:0000256" key="3">
    <source>
        <dbReference type="ARBA" id="ARBA00022692"/>
    </source>
</evidence>
<evidence type="ECO:0000256" key="6">
    <source>
        <dbReference type="ARBA" id="ARBA00023180"/>
    </source>
</evidence>
<reference evidence="9" key="1">
    <citation type="submission" date="2021-01" db="EMBL/GenBank/DDBJ databases">
        <authorList>
            <person name="Corre E."/>
            <person name="Pelletier E."/>
            <person name="Niang G."/>
            <person name="Scheremetjew M."/>
            <person name="Finn R."/>
            <person name="Kale V."/>
            <person name="Holt S."/>
            <person name="Cochrane G."/>
            <person name="Meng A."/>
            <person name="Brown T."/>
            <person name="Cohen L."/>
        </authorList>
    </citation>
    <scope>NUCLEOTIDE SEQUENCE</scope>
    <source>
        <strain evidence="9">CCMP645</strain>
    </source>
</reference>
<feature type="region of interest" description="Disordered" evidence="7">
    <location>
        <begin position="798"/>
        <end position="829"/>
    </location>
</feature>
<gene>
    <name evidence="9" type="ORF">PCAR00345_LOCUS5547</name>
</gene>
<feature type="transmembrane region" description="Helical" evidence="8">
    <location>
        <begin position="498"/>
        <end position="517"/>
    </location>
</feature>
<keyword evidence="4 8" id="KW-1133">Transmembrane helix</keyword>
<protein>
    <recommendedName>
        <fullName evidence="10">Choline transporter-like protein</fullName>
    </recommendedName>
</protein>
<feature type="transmembrane region" description="Helical" evidence="8">
    <location>
        <begin position="560"/>
        <end position="580"/>
    </location>
</feature>
<evidence type="ECO:0000313" key="9">
    <source>
        <dbReference type="EMBL" id="CAE0752960.1"/>
    </source>
</evidence>
<dbReference type="Pfam" id="PF04515">
    <property type="entry name" value="Choline_transpo"/>
    <property type="match status" value="1"/>
</dbReference>
<accession>A0A7S4B3Q6</accession>
<dbReference type="PANTHER" id="PTHR12385:SF14">
    <property type="entry name" value="CHOLINE TRANSPORTER-LIKE 2"/>
    <property type="match status" value="1"/>
</dbReference>
<dbReference type="EMBL" id="HBIZ01009446">
    <property type="protein sequence ID" value="CAE0752960.1"/>
    <property type="molecule type" value="Transcribed_RNA"/>
</dbReference>
<feature type="transmembrane region" description="Helical" evidence="8">
    <location>
        <begin position="361"/>
        <end position="382"/>
    </location>
</feature>
<dbReference type="InterPro" id="IPR007603">
    <property type="entry name" value="Choline_transptr-like"/>
</dbReference>
<evidence type="ECO:0008006" key="10">
    <source>
        <dbReference type="Google" id="ProtNLM"/>
    </source>
</evidence>
<name>A0A7S4B3Q6_CHRCT</name>
<evidence type="ECO:0000256" key="5">
    <source>
        <dbReference type="ARBA" id="ARBA00023136"/>
    </source>
</evidence>
<dbReference type="PANTHER" id="PTHR12385">
    <property type="entry name" value="CHOLINE TRANSPORTER-LIKE (SLC FAMILY 44)"/>
    <property type="match status" value="1"/>
</dbReference>
<dbReference type="GO" id="GO:0016020">
    <property type="term" value="C:membrane"/>
    <property type="evidence" value="ECO:0007669"/>
    <property type="project" value="UniProtKB-SubCell"/>
</dbReference>
<dbReference type="AlphaFoldDB" id="A0A7S4B3Q6"/>
<sequence>MAHPTLKQVGMSVIIARPNKIKRRRCTDVFFLILFLAALGLLGFVLFYAFDNGRISKVVYGIDYMSDQCSQDNSIEATGMPEVLDVVHDDTTLVETLWPFSQRGAREPFRLRRGMRDHRNRKLLYFTFPVTSPLANSQSVAICVDRCPTVDGNLSSAETAEEAALAAALEPSTWICTGRYLDGPPVECPGGQGTAPACKAYRESYYLYVPVEEAKACADPMFDCDICYPPYPSIQVVNFCMPDPVHALKAFKRAAVAVADLAVVLGGGGTGADLAGSLANGTRRSNYTLRDRSGDKSGDRALDWQSGTLRDLDQLRKSISSTPHLVYEDLVVSWPVIAGCSAAAFGFGLVWLVLLRLLAGAMVWVSLAALAVGMGFGAWWLYKTAEAMKGDERYGEDDFYTKQADYATIGFWVVVVIGSIYALLVVLLRRKIVLATRVVKAASRSLNSLPLLLLLPTVFMLLSLVIIFYGVYAALWFVSTGDLQLGRAGFGHITLDGWSEAMLLLHVACTLWLLFFVRHLQYCTIGGAVSQWYFKRKELGRFPVLVAFGTALRYHAGSVALGSLLITSLKLIRWAFLFLLRKSKIVTRRCPESQGKFAKGVCCFVSCCLACFEKFLRALCRYAYAQIMLSGHAFGQSAAEAFGVLTANLAGAATLRMVAAAYLALGKLVVAASCGAMGAYILRTEEPYKDELFSIVAPVTAIVLASLAVAMVFFGVYNMTIDTIFLCVCIEKDRKRLGVPTEGEKEVAFLLRDPDEPDAAISDPLPTQPRDAANPRSYERSRSSSAMNRFFGTALPSRQTATREFVPPGQSQTCGSIPPGTRASSTLQI</sequence>
<feature type="transmembrane region" description="Helical" evidence="8">
    <location>
        <begin position="449"/>
        <end position="478"/>
    </location>
</feature>
<evidence type="ECO:0000256" key="8">
    <source>
        <dbReference type="SAM" id="Phobius"/>
    </source>
</evidence>